<dbReference type="InterPro" id="IPR014054">
    <property type="entry name" value="Phage_regulatory_Rha"/>
</dbReference>
<reference evidence="2 3" key="1">
    <citation type="submission" date="2017-04" db="EMBL/GenBank/DDBJ databases">
        <title>Bacillus anthracis phage Complete Genome.</title>
        <authorList>
            <person name="Alkalay S."/>
            <person name="Coppenhagen-Glazer S."/>
            <person name="Hazan R."/>
        </authorList>
    </citation>
    <scope>NUCLEOTIDE SEQUENCE [LARGE SCALE GENOMIC DNA]</scope>
</reference>
<protein>
    <submittedName>
        <fullName evidence="2">Antirepressor protein</fullName>
    </submittedName>
</protein>
<name>A0A288WFT2_9CAUD</name>
<sequence>MDQLTVINEELTLSSLEVAEMIGKRHSDLLRDIRTYITHLTAGVEERGVSKIASSDFFVESTYKNAQNKLQPCYRITKKGCELIAHKMTGQKGVLFSASYIERFHQMEKQIIKQPEVPTDPFGQIQLIATGTIELNSRVTSLENLVQEQWTIDYGQQRVIQKEKSKRIYGLWENGSINKEVHDSTSKLFRLLGKNLKDAFNVNSYRDILKKDYEEALSFIRGWRPMV</sequence>
<evidence type="ECO:0000259" key="1">
    <source>
        <dbReference type="Pfam" id="PF10552"/>
    </source>
</evidence>
<dbReference type="GeneID" id="79587084"/>
<dbReference type="EMBL" id="KY963370">
    <property type="protein sequence ID" value="ARW58473.1"/>
    <property type="molecule type" value="Genomic_DNA"/>
</dbReference>
<proteinExistence type="predicted"/>
<dbReference type="Pfam" id="PF10552">
    <property type="entry name" value="ORF6C"/>
    <property type="match status" value="1"/>
</dbReference>
<accession>A0A288WFT2</accession>
<organism evidence="2 3">
    <name type="scientific">Bacillus phage Negev_SA</name>
    <dbReference type="NCBI Taxonomy" id="1983579"/>
    <lineage>
        <taxon>Viruses</taxon>
        <taxon>Duplodnaviria</taxon>
        <taxon>Heunggongvirae</taxon>
        <taxon>Uroviricota</taxon>
        <taxon>Caudoviricetes</taxon>
        <taxon>Wbetavirus</taxon>
        <taxon>Wbetavirus negev</taxon>
    </lineage>
</organism>
<feature type="domain" description="ORF6C" evidence="1">
    <location>
        <begin position="130"/>
        <end position="225"/>
    </location>
</feature>
<dbReference type="Pfam" id="PF09669">
    <property type="entry name" value="Phage_pRha"/>
    <property type="match status" value="1"/>
</dbReference>
<dbReference type="NCBIfam" id="TIGR02681">
    <property type="entry name" value="phage_pRha"/>
    <property type="match status" value="1"/>
</dbReference>
<dbReference type="RefSeq" id="YP_010739691.1">
    <property type="nucleotide sequence ID" value="NC_073044.1"/>
</dbReference>
<dbReference type="KEGG" id="vg:79587084"/>
<evidence type="ECO:0000313" key="2">
    <source>
        <dbReference type="EMBL" id="ARW58473.1"/>
    </source>
</evidence>
<evidence type="ECO:0000313" key="3">
    <source>
        <dbReference type="Proteomes" id="UP000226363"/>
    </source>
</evidence>
<keyword evidence="3" id="KW-1185">Reference proteome</keyword>
<dbReference type="InterPro" id="IPR018878">
    <property type="entry name" value="ORF6C_dom"/>
</dbReference>
<dbReference type="Proteomes" id="UP000226363">
    <property type="component" value="Segment"/>
</dbReference>